<comment type="caution">
    <text evidence="5">The sequence shown here is derived from an EMBL/GenBank/DDBJ whole genome shotgun (WGS) entry which is preliminary data.</text>
</comment>
<proteinExistence type="inferred from homology"/>
<dbReference type="GO" id="GO:0016757">
    <property type="term" value="F:glycosyltransferase activity"/>
    <property type="evidence" value="ECO:0007669"/>
    <property type="project" value="UniProtKB-KW"/>
</dbReference>
<comment type="similarity">
    <text evidence="1">Belongs to the glycosyltransferase 2 family.</text>
</comment>
<dbReference type="Proteomes" id="UP000230707">
    <property type="component" value="Unassembled WGS sequence"/>
</dbReference>
<dbReference type="PANTHER" id="PTHR43179:SF12">
    <property type="entry name" value="GALACTOFURANOSYLTRANSFERASE GLFT2"/>
    <property type="match status" value="1"/>
</dbReference>
<dbReference type="PANTHER" id="PTHR43179">
    <property type="entry name" value="RHAMNOSYLTRANSFERASE WBBL"/>
    <property type="match status" value="1"/>
</dbReference>
<evidence type="ECO:0000256" key="2">
    <source>
        <dbReference type="ARBA" id="ARBA00022676"/>
    </source>
</evidence>
<sequence length="158" mass="18094">MDNASNDNSLGQIDKTKKVQIVRNDINLGFSKAVNLGIKFALKKNAGTIILVNQDVDFTNDFISPLLFNNNDIVSPVIKFKRNNQWVYDYGGLINFRIGRIHHRELDYPATISKGRIDYVGGCCMLIKSKVIENIGLFDERFFMYFEDADYCVRARKS</sequence>
<dbReference type="InterPro" id="IPR029044">
    <property type="entry name" value="Nucleotide-diphossugar_trans"/>
</dbReference>
<name>A0A2H0NI75_9BACT</name>
<evidence type="ECO:0000313" key="6">
    <source>
        <dbReference type="Proteomes" id="UP000230707"/>
    </source>
</evidence>
<dbReference type="SUPFAM" id="SSF53448">
    <property type="entry name" value="Nucleotide-diphospho-sugar transferases"/>
    <property type="match status" value="1"/>
</dbReference>
<dbReference type="InterPro" id="IPR001173">
    <property type="entry name" value="Glyco_trans_2-like"/>
</dbReference>
<evidence type="ECO:0000256" key="1">
    <source>
        <dbReference type="ARBA" id="ARBA00006739"/>
    </source>
</evidence>
<evidence type="ECO:0000259" key="4">
    <source>
        <dbReference type="Pfam" id="PF00535"/>
    </source>
</evidence>
<protein>
    <recommendedName>
        <fullName evidence="4">Glycosyltransferase 2-like domain-containing protein</fullName>
    </recommendedName>
</protein>
<dbReference type="AlphaFoldDB" id="A0A2H0NI75"/>
<evidence type="ECO:0000256" key="3">
    <source>
        <dbReference type="ARBA" id="ARBA00022679"/>
    </source>
</evidence>
<feature type="non-terminal residue" evidence="5">
    <location>
        <position position="158"/>
    </location>
</feature>
<keyword evidence="2" id="KW-0328">Glycosyltransferase</keyword>
<organism evidence="5 6">
    <name type="scientific">Candidatus Gottesmanbacteria bacterium CG11_big_fil_rev_8_21_14_0_20_37_11</name>
    <dbReference type="NCBI Taxonomy" id="1974575"/>
    <lineage>
        <taxon>Bacteria</taxon>
        <taxon>Candidatus Gottesmaniibacteriota</taxon>
    </lineage>
</organism>
<dbReference type="Pfam" id="PF00535">
    <property type="entry name" value="Glycos_transf_2"/>
    <property type="match status" value="1"/>
</dbReference>
<evidence type="ECO:0000313" key="5">
    <source>
        <dbReference type="EMBL" id="PIR08568.1"/>
    </source>
</evidence>
<gene>
    <name evidence="5" type="ORF">COV53_02365</name>
</gene>
<dbReference type="EMBL" id="PCWS01000055">
    <property type="protein sequence ID" value="PIR08568.1"/>
    <property type="molecule type" value="Genomic_DNA"/>
</dbReference>
<accession>A0A2H0NI75</accession>
<keyword evidence="3" id="KW-0808">Transferase</keyword>
<dbReference type="Gene3D" id="3.90.550.10">
    <property type="entry name" value="Spore Coat Polysaccharide Biosynthesis Protein SpsA, Chain A"/>
    <property type="match status" value="1"/>
</dbReference>
<feature type="domain" description="Glycosyltransferase 2-like" evidence="4">
    <location>
        <begin position="2"/>
        <end position="131"/>
    </location>
</feature>
<reference evidence="5 6" key="1">
    <citation type="submission" date="2017-09" db="EMBL/GenBank/DDBJ databases">
        <title>Depth-based differentiation of microbial function through sediment-hosted aquifers and enrichment of novel symbionts in the deep terrestrial subsurface.</title>
        <authorList>
            <person name="Probst A.J."/>
            <person name="Ladd B."/>
            <person name="Jarett J.K."/>
            <person name="Geller-Mcgrath D.E."/>
            <person name="Sieber C.M."/>
            <person name="Emerson J.B."/>
            <person name="Anantharaman K."/>
            <person name="Thomas B.C."/>
            <person name="Malmstrom R."/>
            <person name="Stieglmeier M."/>
            <person name="Klingl A."/>
            <person name="Woyke T."/>
            <person name="Ryan C.M."/>
            <person name="Banfield J.F."/>
        </authorList>
    </citation>
    <scope>NUCLEOTIDE SEQUENCE [LARGE SCALE GENOMIC DNA]</scope>
    <source>
        <strain evidence="5">CG11_big_fil_rev_8_21_14_0_20_37_11</strain>
    </source>
</reference>